<feature type="region of interest" description="Disordered" evidence="1">
    <location>
        <begin position="193"/>
        <end position="244"/>
    </location>
</feature>
<organism evidence="2 3">
    <name type="scientific">Eumeta variegata</name>
    <name type="common">Bagworm moth</name>
    <name type="synonym">Eumeta japonica</name>
    <dbReference type="NCBI Taxonomy" id="151549"/>
    <lineage>
        <taxon>Eukaryota</taxon>
        <taxon>Metazoa</taxon>
        <taxon>Ecdysozoa</taxon>
        <taxon>Arthropoda</taxon>
        <taxon>Hexapoda</taxon>
        <taxon>Insecta</taxon>
        <taxon>Pterygota</taxon>
        <taxon>Neoptera</taxon>
        <taxon>Endopterygota</taxon>
        <taxon>Lepidoptera</taxon>
        <taxon>Glossata</taxon>
        <taxon>Ditrysia</taxon>
        <taxon>Tineoidea</taxon>
        <taxon>Psychidae</taxon>
        <taxon>Oiketicinae</taxon>
        <taxon>Eumeta</taxon>
    </lineage>
</organism>
<reference evidence="2 3" key="1">
    <citation type="journal article" date="2019" name="Commun. Biol.">
        <title>The bagworm genome reveals a unique fibroin gene that provides high tensile strength.</title>
        <authorList>
            <person name="Kono N."/>
            <person name="Nakamura H."/>
            <person name="Ohtoshi R."/>
            <person name="Tomita M."/>
            <person name="Numata K."/>
            <person name="Arakawa K."/>
        </authorList>
    </citation>
    <scope>NUCLEOTIDE SEQUENCE [LARGE SCALE GENOMIC DNA]</scope>
</reference>
<proteinExistence type="predicted"/>
<evidence type="ECO:0000256" key="1">
    <source>
        <dbReference type="SAM" id="MobiDB-lite"/>
    </source>
</evidence>
<sequence>MGAIVTPESRPKPFSFVYTNRKINFHTKKCPIETTPGKCPSVNEILDLRLDLTVFLAEKRLFEAFMSSPRQQLEHTHELLLAVRTALRREGGGGAPNFRRGRTGTRAMFTNRAGTDNARRRILNRSLLRPVKKKDDLFYILPENPAKFYFRHWFVADRSSRFFIVEFLRSGWSGVPPLHYKLPEPAVMIEEDDVETTDTSSGCPAESGKLQESDPCKGAITRGSVGVVSPKRRRPDMSQQTSPP</sequence>
<dbReference type="Proteomes" id="UP000299102">
    <property type="component" value="Unassembled WGS sequence"/>
</dbReference>
<name>A0A4C1X525_EUMVA</name>
<evidence type="ECO:0000313" key="3">
    <source>
        <dbReference type="Proteomes" id="UP000299102"/>
    </source>
</evidence>
<keyword evidence="3" id="KW-1185">Reference proteome</keyword>
<dbReference type="EMBL" id="BGZK01000717">
    <property type="protein sequence ID" value="GBP57479.1"/>
    <property type="molecule type" value="Genomic_DNA"/>
</dbReference>
<gene>
    <name evidence="2" type="ORF">EVAR_36131_1</name>
</gene>
<evidence type="ECO:0000313" key="2">
    <source>
        <dbReference type="EMBL" id="GBP57479.1"/>
    </source>
</evidence>
<comment type="caution">
    <text evidence="2">The sequence shown here is derived from an EMBL/GenBank/DDBJ whole genome shotgun (WGS) entry which is preliminary data.</text>
</comment>
<accession>A0A4C1X525</accession>
<dbReference type="AlphaFoldDB" id="A0A4C1X525"/>
<protein>
    <submittedName>
        <fullName evidence="2">Uncharacterized protein</fullName>
    </submittedName>
</protein>